<evidence type="ECO:0000256" key="2">
    <source>
        <dbReference type="ARBA" id="ARBA00006214"/>
    </source>
</evidence>
<keyword evidence="14" id="KW-1185">Reference proteome</keyword>
<evidence type="ECO:0000313" key="14">
    <source>
        <dbReference type="Proteomes" id="UP000050795"/>
    </source>
</evidence>
<evidence type="ECO:0000256" key="6">
    <source>
        <dbReference type="ARBA" id="ARBA00022824"/>
    </source>
</evidence>
<dbReference type="InterPro" id="IPR038354">
    <property type="entry name" value="VKOR_sf"/>
</dbReference>
<dbReference type="InterPro" id="IPR012932">
    <property type="entry name" value="VKOR"/>
</dbReference>
<comment type="similarity">
    <text evidence="2">Belongs to the VKOR family.</text>
</comment>
<feature type="transmembrane region" description="Helical" evidence="12">
    <location>
        <begin position="41"/>
        <end position="63"/>
    </location>
</feature>
<dbReference type="PANTHER" id="PTHR14519:SF5">
    <property type="entry name" value="VITAMIN K EPOXIDE REDUCTASE COMPLEX SUBUNIT 1-LIKE PROTEIN 1"/>
    <property type="match status" value="1"/>
</dbReference>
<reference evidence="15" key="2">
    <citation type="submission" date="2023-11" db="UniProtKB">
        <authorList>
            <consortium name="WormBaseParasite"/>
        </authorList>
    </citation>
    <scope>IDENTIFICATION</scope>
</reference>
<dbReference type="GO" id="GO:0047057">
    <property type="term" value="F:vitamin-K-epoxide reductase (warfarin-sensitive) activity"/>
    <property type="evidence" value="ECO:0007669"/>
    <property type="project" value="UniProtKB-EC"/>
</dbReference>
<dbReference type="Proteomes" id="UP000050795">
    <property type="component" value="Unassembled WGS sequence"/>
</dbReference>
<keyword evidence="7 12" id="KW-1133">Transmembrane helix</keyword>
<evidence type="ECO:0000256" key="10">
    <source>
        <dbReference type="ARBA" id="ARBA00023157"/>
    </source>
</evidence>
<evidence type="ECO:0000256" key="7">
    <source>
        <dbReference type="ARBA" id="ARBA00022989"/>
    </source>
</evidence>
<dbReference type="Gene3D" id="1.20.1440.130">
    <property type="entry name" value="VKOR domain"/>
    <property type="match status" value="1"/>
</dbReference>
<organism evidence="14 15">
    <name type="scientific">Trichobilharzia regenti</name>
    <name type="common">Nasal bird schistosome</name>
    <dbReference type="NCBI Taxonomy" id="157069"/>
    <lineage>
        <taxon>Eukaryota</taxon>
        <taxon>Metazoa</taxon>
        <taxon>Spiralia</taxon>
        <taxon>Lophotrochozoa</taxon>
        <taxon>Platyhelminthes</taxon>
        <taxon>Trematoda</taxon>
        <taxon>Digenea</taxon>
        <taxon>Strigeidida</taxon>
        <taxon>Schistosomatoidea</taxon>
        <taxon>Schistosomatidae</taxon>
        <taxon>Trichobilharzia</taxon>
    </lineage>
</organism>
<keyword evidence="11" id="KW-0676">Redox-active center</keyword>
<keyword evidence="5" id="KW-0874">Quinone</keyword>
<keyword evidence="6" id="KW-0256">Endoplasmic reticulum</keyword>
<evidence type="ECO:0000256" key="9">
    <source>
        <dbReference type="ARBA" id="ARBA00023136"/>
    </source>
</evidence>
<dbReference type="GO" id="GO:0042373">
    <property type="term" value="P:vitamin K metabolic process"/>
    <property type="evidence" value="ECO:0007669"/>
    <property type="project" value="InterPro"/>
</dbReference>
<name>A0AA85J5S2_TRIRE</name>
<keyword evidence="8" id="KW-0560">Oxidoreductase</keyword>
<evidence type="ECO:0000259" key="13">
    <source>
        <dbReference type="Pfam" id="PF07884"/>
    </source>
</evidence>
<evidence type="ECO:0000256" key="3">
    <source>
        <dbReference type="ARBA" id="ARBA00012278"/>
    </source>
</evidence>
<keyword evidence="4 12" id="KW-0812">Transmembrane</keyword>
<keyword evidence="10" id="KW-1015">Disulfide bond</keyword>
<feature type="transmembrane region" description="Helical" evidence="12">
    <location>
        <begin position="12"/>
        <end position="35"/>
    </location>
</feature>
<dbReference type="PANTHER" id="PTHR14519">
    <property type="entry name" value="VITAMIN K EPOXIDE REDUCTASE COMPLEX, SUBUNIT 1"/>
    <property type="match status" value="1"/>
</dbReference>
<dbReference type="EC" id="1.17.4.4" evidence="3"/>
<dbReference type="GO" id="GO:0048038">
    <property type="term" value="F:quinone binding"/>
    <property type="evidence" value="ECO:0007669"/>
    <property type="project" value="UniProtKB-KW"/>
</dbReference>
<evidence type="ECO:0000256" key="5">
    <source>
        <dbReference type="ARBA" id="ARBA00022719"/>
    </source>
</evidence>
<dbReference type="InterPro" id="IPR042406">
    <property type="entry name" value="VKORC1/VKORC1L1"/>
</dbReference>
<reference evidence="14" key="1">
    <citation type="submission" date="2022-06" db="EMBL/GenBank/DDBJ databases">
        <authorList>
            <person name="Berger JAMES D."/>
            <person name="Berger JAMES D."/>
        </authorList>
    </citation>
    <scope>NUCLEOTIDE SEQUENCE [LARGE SCALE GENOMIC DNA]</scope>
</reference>
<accession>A0AA85J5S2</accession>
<dbReference type="AlphaFoldDB" id="A0AA85J5S2"/>
<evidence type="ECO:0000256" key="1">
    <source>
        <dbReference type="ARBA" id="ARBA00004477"/>
    </source>
</evidence>
<evidence type="ECO:0000256" key="12">
    <source>
        <dbReference type="SAM" id="Phobius"/>
    </source>
</evidence>
<evidence type="ECO:0000256" key="4">
    <source>
        <dbReference type="ARBA" id="ARBA00022692"/>
    </source>
</evidence>
<dbReference type="Pfam" id="PF07884">
    <property type="entry name" value="VKOR"/>
    <property type="match status" value="1"/>
</dbReference>
<evidence type="ECO:0000256" key="11">
    <source>
        <dbReference type="ARBA" id="ARBA00023284"/>
    </source>
</evidence>
<proteinExistence type="inferred from homology"/>
<comment type="subcellular location">
    <subcellularLocation>
        <location evidence="1">Endoplasmic reticulum membrane</location>
        <topology evidence="1">Multi-pass membrane protein</topology>
    </subcellularLocation>
</comment>
<dbReference type="GO" id="GO:0005789">
    <property type="term" value="C:endoplasmic reticulum membrane"/>
    <property type="evidence" value="ECO:0007669"/>
    <property type="project" value="UniProtKB-SubCell"/>
</dbReference>
<sequence length="73" mass="8287">MILLSSFKSKTVIRILFLLSCLSVMGSVYLCYILLFILKDICLVCLATYAVNIFICILSFKLCKNDTDVKKIL</sequence>
<keyword evidence="9 12" id="KW-0472">Membrane</keyword>
<dbReference type="WBParaSite" id="TREG1_130720.1">
    <property type="protein sequence ID" value="TREG1_130720.1"/>
    <property type="gene ID" value="TREG1_130720"/>
</dbReference>
<evidence type="ECO:0000256" key="8">
    <source>
        <dbReference type="ARBA" id="ARBA00023002"/>
    </source>
</evidence>
<protein>
    <recommendedName>
        <fullName evidence="3">vitamin-K-epoxide reductase (warfarin-sensitive)</fullName>
        <ecNumber evidence="3">1.17.4.4</ecNumber>
    </recommendedName>
</protein>
<feature type="domain" description="Vitamin K epoxide reductase" evidence="13">
    <location>
        <begin position="9"/>
        <end position="59"/>
    </location>
</feature>
<evidence type="ECO:0000313" key="15">
    <source>
        <dbReference type="WBParaSite" id="TREG1_130720.1"/>
    </source>
</evidence>